<comment type="caution">
    <text evidence="2">The sequence shown here is derived from an EMBL/GenBank/DDBJ whole genome shotgun (WGS) entry which is preliminary data.</text>
</comment>
<sequence>MYVTGNVNVSNGVVINGDVYIDGNFTVNGGAPVCVLNGNLYVNGNINFNNSVEVYGCVFATGSITFQGGSMKVNPSIPICVYSQNGSISIGTAATETTGILYAPKGSISIAGGTTKFNGSIIADKVMGIPADLIVGESSIDLPFLKGVPYVHLVR</sequence>
<dbReference type="AlphaFoldDB" id="A0A645G7T7"/>
<feature type="domain" description="DUF7305" evidence="1">
    <location>
        <begin position="3"/>
        <end position="126"/>
    </location>
</feature>
<dbReference type="EMBL" id="VSSQ01067864">
    <property type="protein sequence ID" value="MPN20174.1"/>
    <property type="molecule type" value="Genomic_DNA"/>
</dbReference>
<gene>
    <name evidence="2" type="ORF">SDC9_167552</name>
</gene>
<dbReference type="Pfam" id="PF23981">
    <property type="entry name" value="DUF7305"/>
    <property type="match status" value="1"/>
</dbReference>
<reference evidence="2" key="1">
    <citation type="submission" date="2019-08" db="EMBL/GenBank/DDBJ databases">
        <authorList>
            <person name="Kucharzyk K."/>
            <person name="Murdoch R.W."/>
            <person name="Higgins S."/>
            <person name="Loffler F."/>
        </authorList>
    </citation>
    <scope>NUCLEOTIDE SEQUENCE</scope>
</reference>
<name>A0A645G7T7_9ZZZZ</name>
<dbReference type="InterPro" id="IPR055729">
    <property type="entry name" value="DUF7305"/>
</dbReference>
<evidence type="ECO:0000259" key="1">
    <source>
        <dbReference type="Pfam" id="PF23981"/>
    </source>
</evidence>
<organism evidence="2">
    <name type="scientific">bioreactor metagenome</name>
    <dbReference type="NCBI Taxonomy" id="1076179"/>
    <lineage>
        <taxon>unclassified sequences</taxon>
        <taxon>metagenomes</taxon>
        <taxon>ecological metagenomes</taxon>
    </lineage>
</organism>
<protein>
    <recommendedName>
        <fullName evidence="1">DUF7305 domain-containing protein</fullName>
    </recommendedName>
</protein>
<proteinExistence type="predicted"/>
<accession>A0A645G7T7</accession>
<evidence type="ECO:0000313" key="2">
    <source>
        <dbReference type="EMBL" id="MPN20174.1"/>
    </source>
</evidence>